<keyword evidence="3" id="KW-0804">Transcription</keyword>
<evidence type="ECO:0000256" key="3">
    <source>
        <dbReference type="ARBA" id="ARBA00023163"/>
    </source>
</evidence>
<dbReference type="InterPro" id="IPR000792">
    <property type="entry name" value="Tscrpt_reg_LuxR_C"/>
</dbReference>
<dbReference type="Gene3D" id="1.10.10.10">
    <property type="entry name" value="Winged helix-like DNA-binding domain superfamily/Winged helix DNA-binding domain"/>
    <property type="match status" value="1"/>
</dbReference>
<dbReference type="Proteomes" id="UP000516439">
    <property type="component" value="Chromosome"/>
</dbReference>
<evidence type="ECO:0000313" key="5">
    <source>
        <dbReference type="EMBL" id="QNR86793.1"/>
    </source>
</evidence>
<dbReference type="InterPro" id="IPR016032">
    <property type="entry name" value="Sig_transdc_resp-reg_C-effctor"/>
</dbReference>
<gene>
    <name evidence="5" type="ORF">H9N25_10595</name>
</gene>
<dbReference type="InterPro" id="IPR036388">
    <property type="entry name" value="WH-like_DNA-bd_sf"/>
</dbReference>
<feature type="domain" description="HTH luxR-type" evidence="4">
    <location>
        <begin position="187"/>
        <end position="252"/>
    </location>
</feature>
<evidence type="ECO:0000259" key="4">
    <source>
        <dbReference type="PROSITE" id="PS50043"/>
    </source>
</evidence>
<evidence type="ECO:0000256" key="1">
    <source>
        <dbReference type="ARBA" id="ARBA00023015"/>
    </source>
</evidence>
<dbReference type="RefSeq" id="WP_190328870.1">
    <property type="nucleotide sequence ID" value="NZ_CP061171.1"/>
</dbReference>
<dbReference type="PROSITE" id="PS00622">
    <property type="entry name" value="HTH_LUXR_1"/>
    <property type="match status" value="1"/>
</dbReference>
<dbReference type="Gene3D" id="3.30.450.20">
    <property type="entry name" value="PAS domain"/>
    <property type="match status" value="1"/>
</dbReference>
<dbReference type="SUPFAM" id="SSF46894">
    <property type="entry name" value="C-terminal effector domain of the bipartite response regulators"/>
    <property type="match status" value="1"/>
</dbReference>
<proteinExistence type="predicted"/>
<dbReference type="PANTHER" id="PTHR44688">
    <property type="entry name" value="DNA-BINDING TRANSCRIPTIONAL ACTIVATOR DEVR_DOSR"/>
    <property type="match status" value="1"/>
</dbReference>
<dbReference type="Pfam" id="PF00196">
    <property type="entry name" value="GerE"/>
    <property type="match status" value="1"/>
</dbReference>
<sequence>MMNSTRNLLNIKLFSQEFNDPAKPVLDLEEGKLIAQMYARMENCISVLSDLKKRKSYIYYGAIAAQLGLEKTDPEVDSIWEDNLLQLINPEDMEKKIRLELQFFQLLNAISPEERTYFEAVTRLRLVRANGNIVSLRHRLIYISSTAEGSISLALCLYHRIFDHPDLGCPDALIINSQSGTVIDLNREKFGDILSEREKEILQMIGYGLKSREISKKLAISINTVNRHRQNIFQKLNATNAIEACRIAEATGLLK</sequence>
<dbReference type="PANTHER" id="PTHR44688:SF16">
    <property type="entry name" value="DNA-BINDING TRANSCRIPTIONAL ACTIVATOR DEVR_DOSR"/>
    <property type="match status" value="1"/>
</dbReference>
<dbReference type="PROSITE" id="PS50043">
    <property type="entry name" value="HTH_LUXR_2"/>
    <property type="match status" value="1"/>
</dbReference>
<evidence type="ECO:0000313" key="6">
    <source>
        <dbReference type="Proteomes" id="UP000516439"/>
    </source>
</evidence>
<organism evidence="5 6">
    <name type="scientific">Pedobacter riviphilus</name>
    <dbReference type="NCBI Taxonomy" id="2766984"/>
    <lineage>
        <taxon>Bacteria</taxon>
        <taxon>Pseudomonadati</taxon>
        <taxon>Bacteroidota</taxon>
        <taxon>Sphingobacteriia</taxon>
        <taxon>Sphingobacteriales</taxon>
        <taxon>Sphingobacteriaceae</taxon>
        <taxon>Pedobacter</taxon>
    </lineage>
</organism>
<keyword evidence="6" id="KW-1185">Reference proteome</keyword>
<dbReference type="PRINTS" id="PR00038">
    <property type="entry name" value="HTHLUXR"/>
</dbReference>
<dbReference type="CDD" id="cd06170">
    <property type="entry name" value="LuxR_C_like"/>
    <property type="match status" value="1"/>
</dbReference>
<reference evidence="5 6" key="1">
    <citation type="submission" date="2020-09" db="EMBL/GenBank/DDBJ databases">
        <title>Pedobacter sp. SW-16 isolated from soil near Yeocheon.</title>
        <authorList>
            <person name="Im H.S."/>
            <person name="Joung Y."/>
            <person name="Lee S.-S."/>
        </authorList>
    </citation>
    <scope>NUCLEOTIDE SEQUENCE [LARGE SCALE GENOMIC DNA]</scope>
    <source>
        <strain evidence="5 6">SW-16</strain>
    </source>
</reference>
<dbReference type="EMBL" id="CP061171">
    <property type="protein sequence ID" value="QNR86793.1"/>
    <property type="molecule type" value="Genomic_DNA"/>
</dbReference>
<dbReference type="SMART" id="SM00421">
    <property type="entry name" value="HTH_LUXR"/>
    <property type="match status" value="1"/>
</dbReference>
<evidence type="ECO:0000256" key="2">
    <source>
        <dbReference type="ARBA" id="ARBA00023125"/>
    </source>
</evidence>
<name>A0ABX6TMK0_9SPHI</name>
<keyword evidence="1" id="KW-0805">Transcription regulation</keyword>
<protein>
    <submittedName>
        <fullName evidence="5">Helix-turn-helix transcriptional regulator</fullName>
    </submittedName>
</protein>
<accession>A0ABX6TMK0</accession>
<keyword evidence="2" id="KW-0238">DNA-binding</keyword>